<name>A0ABY3PD03_9STAP</name>
<keyword evidence="2" id="KW-1185">Reference proteome</keyword>
<dbReference type="Proteomes" id="UP001197626">
    <property type="component" value="Chromosome"/>
</dbReference>
<sequence>MNELTWEIKCEEIEKVTLNIGHYTSIYNEYDTKEEDILQVIHNYFQKRNSNKNEVVIFDTQNQENVSHSTYQCWSLNHEIVEKEHSLATTAILTKKILRKLGNHHEIESYFNSINALNEDVLTLIQTELPLCIKRFDFKAFLKLLEFQYESCEDYDRLIVRLEKLLPLLVEEMNALSHQRTLLIYHYPEANLSPKEQQRFRACLERLDIPIIVLTGSVHFLSSHLGTNNYLRNGRQMLTLEFLKQLVWDAPLNFEESQIKQSLSAFIQLYQEKMELNPVITNYKLGDIMLFEPIDLYVGIKYMKHVNQTFRLEINYDALSPPMQKYISNFDHQ</sequence>
<accession>A0ABY3PD03</accession>
<dbReference type="EMBL" id="CP086654">
    <property type="protein sequence ID" value="UEX90212.1"/>
    <property type="molecule type" value="Genomic_DNA"/>
</dbReference>
<reference evidence="1 2" key="1">
    <citation type="journal article" date="2022" name="Pathogens">
        <title>Staphylococcus ratti sp. nov. Isolated from a Lab Rat.</title>
        <authorList>
            <person name="Kovarovic V."/>
            <person name="Sedlacek I."/>
            <person name="Petras P."/>
            <person name="Kralova S."/>
            <person name="Maslanova I."/>
            <person name="Svec P."/>
            <person name="Neumann-Schaal M."/>
            <person name="Botka T."/>
            <person name="Gelbicova T."/>
            <person name="Stankova E."/>
            <person name="Doskar J."/>
            <person name="Pantucek R."/>
        </authorList>
    </citation>
    <scope>NUCLEOTIDE SEQUENCE [LARGE SCALE GENOMIC DNA]</scope>
    <source>
        <strain evidence="1 2">CCM 9025</strain>
    </source>
</reference>
<protein>
    <submittedName>
        <fullName evidence="1">Uncharacterized protein</fullName>
    </submittedName>
</protein>
<evidence type="ECO:0000313" key="1">
    <source>
        <dbReference type="EMBL" id="UEX90212.1"/>
    </source>
</evidence>
<proteinExistence type="predicted"/>
<gene>
    <name evidence="1" type="ORF">LN051_00625</name>
</gene>
<evidence type="ECO:0000313" key="2">
    <source>
        <dbReference type="Proteomes" id="UP001197626"/>
    </source>
</evidence>
<organism evidence="1 2">
    <name type="scientific">Staphylococcus ratti</name>
    <dbReference type="NCBI Taxonomy" id="2892440"/>
    <lineage>
        <taxon>Bacteria</taxon>
        <taxon>Bacillati</taxon>
        <taxon>Bacillota</taxon>
        <taxon>Bacilli</taxon>
        <taxon>Bacillales</taxon>
        <taxon>Staphylococcaceae</taxon>
        <taxon>Staphylococcus</taxon>
    </lineage>
</organism>
<dbReference type="RefSeq" id="WP_229292709.1">
    <property type="nucleotide sequence ID" value="NZ_CP086654.1"/>
</dbReference>